<dbReference type="InterPro" id="IPR001034">
    <property type="entry name" value="DeoR_HTH"/>
</dbReference>
<protein>
    <submittedName>
        <fullName evidence="4">DeoR/GlpR family DNA-binding transcription regulator</fullName>
    </submittedName>
</protein>
<dbReference type="Pfam" id="PF08220">
    <property type="entry name" value="HTH_DeoR"/>
    <property type="match status" value="1"/>
</dbReference>
<keyword evidence="4" id="KW-0238">DNA-binding</keyword>
<dbReference type="SMART" id="SM00420">
    <property type="entry name" value="HTH_DEOR"/>
    <property type="match status" value="1"/>
</dbReference>
<keyword evidence="5" id="KW-1185">Reference proteome</keyword>
<evidence type="ECO:0000259" key="3">
    <source>
        <dbReference type="PROSITE" id="PS51000"/>
    </source>
</evidence>
<organism evidence="4 5">
    <name type="scientific">Luedemannella flava</name>
    <dbReference type="NCBI Taxonomy" id="349316"/>
    <lineage>
        <taxon>Bacteria</taxon>
        <taxon>Bacillati</taxon>
        <taxon>Actinomycetota</taxon>
        <taxon>Actinomycetes</taxon>
        <taxon>Micromonosporales</taxon>
        <taxon>Micromonosporaceae</taxon>
        <taxon>Luedemannella</taxon>
    </lineage>
</organism>
<comment type="caution">
    <text evidence="4">The sequence shown here is derived from an EMBL/GenBank/DDBJ whole genome shotgun (WGS) entry which is preliminary data.</text>
</comment>
<dbReference type="GO" id="GO:0003677">
    <property type="term" value="F:DNA binding"/>
    <property type="evidence" value="ECO:0007669"/>
    <property type="project" value="UniProtKB-KW"/>
</dbReference>
<dbReference type="InterPro" id="IPR050313">
    <property type="entry name" value="Carb_Metab_HTH_regulators"/>
</dbReference>
<dbReference type="Proteomes" id="UP001500218">
    <property type="component" value="Unassembled WGS sequence"/>
</dbReference>
<proteinExistence type="predicted"/>
<reference evidence="4 5" key="1">
    <citation type="journal article" date="2019" name="Int. J. Syst. Evol. Microbiol.">
        <title>The Global Catalogue of Microorganisms (GCM) 10K type strain sequencing project: providing services to taxonomists for standard genome sequencing and annotation.</title>
        <authorList>
            <consortium name="The Broad Institute Genomics Platform"/>
            <consortium name="The Broad Institute Genome Sequencing Center for Infectious Disease"/>
            <person name="Wu L."/>
            <person name="Ma J."/>
        </authorList>
    </citation>
    <scope>NUCLEOTIDE SEQUENCE [LARGE SCALE GENOMIC DNA]</scope>
    <source>
        <strain evidence="4 5">JCM 13250</strain>
    </source>
</reference>
<keyword evidence="2" id="KW-0804">Transcription</keyword>
<evidence type="ECO:0000313" key="5">
    <source>
        <dbReference type="Proteomes" id="UP001500218"/>
    </source>
</evidence>
<evidence type="ECO:0000256" key="1">
    <source>
        <dbReference type="ARBA" id="ARBA00023015"/>
    </source>
</evidence>
<dbReference type="InterPro" id="IPR037171">
    <property type="entry name" value="NagB/RpiA_transferase-like"/>
</dbReference>
<dbReference type="InterPro" id="IPR014036">
    <property type="entry name" value="DeoR-like_C"/>
</dbReference>
<feature type="domain" description="HTH deoR-type" evidence="3">
    <location>
        <begin position="7"/>
        <end position="62"/>
    </location>
</feature>
<dbReference type="EMBL" id="BAAALT010000111">
    <property type="protein sequence ID" value="GAA1812278.1"/>
    <property type="molecule type" value="Genomic_DNA"/>
</dbReference>
<dbReference type="PANTHER" id="PTHR30363:SF44">
    <property type="entry name" value="AGA OPERON TRANSCRIPTIONAL REPRESSOR-RELATED"/>
    <property type="match status" value="1"/>
</dbReference>
<sequence>MSEALPLVERHERIVAYLAGHGSATVEELSAAFAVSAVTIRSDLRSLQRQLRVRRARGHAIAIEPPSGGAPRGADDGLRALGEAGAQLVTPGDVVHLDASPGAVAVAESLAHGRTPWGDDAAVTVCTNALAVVAALRGAAGVRVVAVGGTLHESSGAFVEPLLGHAFGYLTADLAFFGCEGLDPDGGVTTGHHAVADVTRRSLANARRRVLLAPADVLGHRAAVPVCDLRGVDLILAVAPGPAGAALLTEIARTGPAVRTVR</sequence>
<dbReference type="Pfam" id="PF00455">
    <property type="entry name" value="DeoRC"/>
    <property type="match status" value="1"/>
</dbReference>
<dbReference type="SUPFAM" id="SSF100950">
    <property type="entry name" value="NagB/RpiA/CoA transferase-like"/>
    <property type="match status" value="1"/>
</dbReference>
<dbReference type="InterPro" id="IPR036390">
    <property type="entry name" value="WH_DNA-bd_sf"/>
</dbReference>
<dbReference type="PROSITE" id="PS51000">
    <property type="entry name" value="HTH_DEOR_2"/>
    <property type="match status" value="1"/>
</dbReference>
<gene>
    <name evidence="4" type="ORF">GCM10009682_37020</name>
</gene>
<evidence type="ECO:0000256" key="2">
    <source>
        <dbReference type="ARBA" id="ARBA00023163"/>
    </source>
</evidence>
<accession>A0ABN2M6V9</accession>
<dbReference type="PANTHER" id="PTHR30363">
    <property type="entry name" value="HTH-TYPE TRANSCRIPTIONAL REGULATOR SRLR-RELATED"/>
    <property type="match status" value="1"/>
</dbReference>
<keyword evidence="1" id="KW-0805">Transcription regulation</keyword>
<name>A0ABN2M6V9_9ACTN</name>
<dbReference type="RefSeq" id="WP_344133399.1">
    <property type="nucleotide sequence ID" value="NZ_BAAALT010000111.1"/>
</dbReference>
<evidence type="ECO:0000313" key="4">
    <source>
        <dbReference type="EMBL" id="GAA1812278.1"/>
    </source>
</evidence>
<dbReference type="SMART" id="SM01134">
    <property type="entry name" value="DeoRC"/>
    <property type="match status" value="1"/>
</dbReference>
<dbReference type="SUPFAM" id="SSF46785">
    <property type="entry name" value="Winged helix' DNA-binding domain"/>
    <property type="match status" value="1"/>
</dbReference>